<comment type="caution">
    <text evidence="4">The sequence shown here is derived from an EMBL/GenBank/DDBJ whole genome shotgun (WGS) entry which is preliminary data.</text>
</comment>
<keyword evidence="5" id="KW-1185">Reference proteome</keyword>
<reference evidence="4 5" key="1">
    <citation type="journal article" date="2024" name="IMA Fungus">
        <title>IMA Genome - F19 : A genome assembly and annotation guide to empower mycologists, including annotated draft genome sequences of Ceratocystis pirilliformis, Diaporthe australafricana, Fusarium ophioides, Paecilomyces lecythidis, and Sporothrix stenoceras.</title>
        <authorList>
            <person name="Aylward J."/>
            <person name="Wilson A.M."/>
            <person name="Visagie C.M."/>
            <person name="Spraker J."/>
            <person name="Barnes I."/>
            <person name="Buitendag C."/>
            <person name="Ceriani C."/>
            <person name="Del Mar Angel L."/>
            <person name="du Plessis D."/>
            <person name="Fuchs T."/>
            <person name="Gasser K."/>
            <person name="Kramer D."/>
            <person name="Li W."/>
            <person name="Munsamy K."/>
            <person name="Piso A."/>
            <person name="Price J.L."/>
            <person name="Sonnekus B."/>
            <person name="Thomas C."/>
            <person name="van der Nest A."/>
            <person name="van Dijk A."/>
            <person name="van Heerden A."/>
            <person name="van Vuuren N."/>
            <person name="Yilmaz N."/>
            <person name="Duong T.A."/>
            <person name="van der Merwe N.A."/>
            <person name="Wingfield M.J."/>
            <person name="Wingfield B.D."/>
        </authorList>
    </citation>
    <scope>NUCLEOTIDE SEQUENCE [LARGE SCALE GENOMIC DNA]</scope>
    <source>
        <strain evidence="4 5">CMW 18300</strain>
    </source>
</reference>
<keyword evidence="1" id="KW-0596">Phosphopantetheine</keyword>
<feature type="domain" description="Carrier" evidence="3">
    <location>
        <begin position="1"/>
        <end position="60"/>
    </location>
</feature>
<dbReference type="Pfam" id="PF00550">
    <property type="entry name" value="PP-binding"/>
    <property type="match status" value="1"/>
</dbReference>
<dbReference type="PANTHER" id="PTHR43439:SF2">
    <property type="entry name" value="ENZYME, PUTATIVE (JCVI)-RELATED"/>
    <property type="match status" value="1"/>
</dbReference>
<dbReference type="Pfam" id="PF07993">
    <property type="entry name" value="NAD_binding_4"/>
    <property type="match status" value="1"/>
</dbReference>
<dbReference type="InterPro" id="IPR036736">
    <property type="entry name" value="ACP-like_sf"/>
</dbReference>
<evidence type="ECO:0000256" key="1">
    <source>
        <dbReference type="ARBA" id="ARBA00022450"/>
    </source>
</evidence>
<dbReference type="SUPFAM" id="SSF47336">
    <property type="entry name" value="ACP-like"/>
    <property type="match status" value="1"/>
</dbReference>
<proteinExistence type="predicted"/>
<gene>
    <name evidence="4" type="ORF">Daus18300_010375</name>
</gene>
<evidence type="ECO:0000259" key="3">
    <source>
        <dbReference type="PROSITE" id="PS50075"/>
    </source>
</evidence>
<evidence type="ECO:0000313" key="5">
    <source>
        <dbReference type="Proteomes" id="UP001583177"/>
    </source>
</evidence>
<dbReference type="PROSITE" id="PS50075">
    <property type="entry name" value="CARRIER"/>
    <property type="match status" value="1"/>
</dbReference>
<dbReference type="EMBL" id="JAWRVE010000114">
    <property type="protein sequence ID" value="KAL1857402.1"/>
    <property type="molecule type" value="Genomic_DNA"/>
</dbReference>
<dbReference type="Gene3D" id="1.10.1200.10">
    <property type="entry name" value="ACP-like"/>
    <property type="match status" value="1"/>
</dbReference>
<sequence>MGWSDIGDTEGLFDRGMDSLQALQLTRALRRSFHRPDVALSTVYQNPTVSQLAAIILGQNHQEQDKEVMEDLLATYRGRIQQIPVSKSTVALTKNARERTNVLVTGTTGTIGTHLLRALLDNKSVGHIFCLNRREDGGRAAQFKSFTAAGFDVAQLGDSNHVTFLKADLQAPSLGLEVPVYNDLCSRVDTIIHAAWPVNFNFGLLAFRPHLAGLVNLLALAAATVASQSGQPCRFFFISSIAAVEGYKFGPIPEEVLTDFDVSAPLGYARSKFIAELLLNAAAQKLGESVLTTIVRVGQVAGAVRGPGLWNTHEWFPSMVIGSLHLDQVPDSLGLYSDNVDFLPVDLLGNILTEIATTTQAEEVGKERSGAMVYNLCNPHPAPWHELLTAVTNKPGGRLEVVPPATWLDTLRESTQELENDDDLIAKNPAVKLVDFFEKLWVAHSEVDTSSSGGIGRHPMRIERALEASSTLRSLSPVTLEWMQKWVQEWSALPKKSQNPHI</sequence>
<dbReference type="InterPro" id="IPR051414">
    <property type="entry name" value="Adenylate-forming_Reductase"/>
</dbReference>
<dbReference type="SUPFAM" id="SSF51735">
    <property type="entry name" value="NAD(P)-binding Rossmann-fold domains"/>
    <property type="match status" value="1"/>
</dbReference>
<dbReference type="Proteomes" id="UP001583177">
    <property type="component" value="Unassembled WGS sequence"/>
</dbReference>
<dbReference type="InterPro" id="IPR036291">
    <property type="entry name" value="NAD(P)-bd_dom_sf"/>
</dbReference>
<evidence type="ECO:0000313" key="4">
    <source>
        <dbReference type="EMBL" id="KAL1857402.1"/>
    </source>
</evidence>
<evidence type="ECO:0000256" key="2">
    <source>
        <dbReference type="ARBA" id="ARBA00022553"/>
    </source>
</evidence>
<keyword evidence="2" id="KW-0597">Phosphoprotein</keyword>
<dbReference type="InterPro" id="IPR013120">
    <property type="entry name" value="FAR_NAD-bd"/>
</dbReference>
<dbReference type="InterPro" id="IPR009081">
    <property type="entry name" value="PP-bd_ACP"/>
</dbReference>
<dbReference type="PANTHER" id="PTHR43439">
    <property type="entry name" value="PHENYLACETATE-COENZYME A LIGASE"/>
    <property type="match status" value="1"/>
</dbReference>
<name>A0ABR3WAB8_9PEZI</name>
<dbReference type="Gene3D" id="3.40.50.720">
    <property type="entry name" value="NAD(P)-binding Rossmann-like Domain"/>
    <property type="match status" value="1"/>
</dbReference>
<protein>
    <recommendedName>
        <fullName evidence="3">Carrier domain-containing protein</fullName>
    </recommendedName>
</protein>
<accession>A0ABR3WAB8</accession>
<organism evidence="4 5">
    <name type="scientific">Diaporthe australafricana</name>
    <dbReference type="NCBI Taxonomy" id="127596"/>
    <lineage>
        <taxon>Eukaryota</taxon>
        <taxon>Fungi</taxon>
        <taxon>Dikarya</taxon>
        <taxon>Ascomycota</taxon>
        <taxon>Pezizomycotina</taxon>
        <taxon>Sordariomycetes</taxon>
        <taxon>Sordariomycetidae</taxon>
        <taxon>Diaporthales</taxon>
        <taxon>Diaporthaceae</taxon>
        <taxon>Diaporthe</taxon>
    </lineage>
</organism>